<evidence type="ECO:0000259" key="2">
    <source>
        <dbReference type="Pfam" id="PF02517"/>
    </source>
</evidence>
<evidence type="ECO:0000313" key="3">
    <source>
        <dbReference type="EMBL" id="WDV08569.1"/>
    </source>
</evidence>
<dbReference type="GO" id="GO:0008237">
    <property type="term" value="F:metallopeptidase activity"/>
    <property type="evidence" value="ECO:0007669"/>
    <property type="project" value="UniProtKB-KW"/>
</dbReference>
<keyword evidence="3" id="KW-0378">Hydrolase</keyword>
<feature type="transmembrane region" description="Helical" evidence="1">
    <location>
        <begin position="148"/>
        <end position="167"/>
    </location>
</feature>
<dbReference type="AlphaFoldDB" id="A0AAJ5RYD3"/>
<reference evidence="3" key="1">
    <citation type="submission" date="2022-11" db="EMBL/GenBank/DDBJ databases">
        <title>Lysinibacillus irui.</title>
        <authorList>
            <person name="Akintayo S.O."/>
        </authorList>
    </citation>
    <scope>NUCLEOTIDE SEQUENCE</scope>
    <source>
        <strain evidence="3">IRB4-01</strain>
    </source>
</reference>
<dbReference type="GO" id="GO:0004175">
    <property type="term" value="F:endopeptidase activity"/>
    <property type="evidence" value="ECO:0007669"/>
    <property type="project" value="UniProtKB-ARBA"/>
</dbReference>
<feature type="transmembrane region" description="Helical" evidence="1">
    <location>
        <begin position="51"/>
        <end position="74"/>
    </location>
</feature>
<sequence>MIFENLISAILQVMLFSIIPFIWWFCTAKKKQSFLTWLGLRKPIIENKRRYAMFFVLSIVVLLVPNSALVYFYIDSSLLAPNQFAGLGFAAVIPALLYAVIQTALSEELLFRGFLLKRLANSFGFHAGNIVQSIVFGSVHGAMLWSVLPVHIILLVVGCTGLAGYVMGLMNERLAGGSIVASWTIHAIGNLLAAGFFMFLF</sequence>
<evidence type="ECO:0000256" key="1">
    <source>
        <dbReference type="SAM" id="Phobius"/>
    </source>
</evidence>
<keyword evidence="1" id="KW-0472">Membrane</keyword>
<dbReference type="InterPro" id="IPR003675">
    <property type="entry name" value="Rce1/LyrA-like_dom"/>
</dbReference>
<dbReference type="EMBL" id="CP113527">
    <property type="protein sequence ID" value="WDV08569.1"/>
    <property type="molecule type" value="Genomic_DNA"/>
</dbReference>
<name>A0AAJ5RYD3_9BACI</name>
<organism evidence="3 4">
    <name type="scientific">Lysinibacillus irui</name>
    <dbReference type="NCBI Taxonomy" id="2998077"/>
    <lineage>
        <taxon>Bacteria</taxon>
        <taxon>Bacillati</taxon>
        <taxon>Bacillota</taxon>
        <taxon>Bacilli</taxon>
        <taxon>Bacillales</taxon>
        <taxon>Bacillaceae</taxon>
        <taxon>Lysinibacillus</taxon>
    </lineage>
</organism>
<keyword evidence="1" id="KW-0812">Transmembrane</keyword>
<keyword evidence="3" id="KW-0645">Protease</keyword>
<feature type="domain" description="CAAX prenyl protease 2/Lysostaphin resistance protein A-like" evidence="2">
    <location>
        <begin position="92"/>
        <end position="191"/>
    </location>
</feature>
<dbReference type="Pfam" id="PF02517">
    <property type="entry name" value="Rce1-like"/>
    <property type="match status" value="1"/>
</dbReference>
<protein>
    <submittedName>
        <fullName evidence="3">CPBP family intramembrane metalloprotease</fullName>
    </submittedName>
</protein>
<accession>A0AAJ5RYD3</accession>
<feature type="transmembrane region" description="Helical" evidence="1">
    <location>
        <begin position="122"/>
        <end position="142"/>
    </location>
</feature>
<dbReference type="GO" id="GO:0080120">
    <property type="term" value="P:CAAX-box protein maturation"/>
    <property type="evidence" value="ECO:0007669"/>
    <property type="project" value="UniProtKB-ARBA"/>
</dbReference>
<feature type="transmembrane region" description="Helical" evidence="1">
    <location>
        <begin position="80"/>
        <end position="101"/>
    </location>
</feature>
<proteinExistence type="predicted"/>
<dbReference type="RefSeq" id="WP_274796775.1">
    <property type="nucleotide sequence ID" value="NZ_CP113527.1"/>
</dbReference>
<keyword evidence="3" id="KW-0482">Metalloprotease</keyword>
<evidence type="ECO:0000313" key="4">
    <source>
        <dbReference type="Proteomes" id="UP001219585"/>
    </source>
</evidence>
<feature type="transmembrane region" description="Helical" evidence="1">
    <location>
        <begin position="179"/>
        <end position="200"/>
    </location>
</feature>
<gene>
    <name evidence="3" type="ORF">OU989_08840</name>
</gene>
<keyword evidence="1" id="KW-1133">Transmembrane helix</keyword>
<dbReference type="Proteomes" id="UP001219585">
    <property type="component" value="Chromosome"/>
</dbReference>
<feature type="transmembrane region" description="Helical" evidence="1">
    <location>
        <begin position="6"/>
        <end position="26"/>
    </location>
</feature>
<dbReference type="KEGG" id="liu:OU989_08840"/>